<dbReference type="GO" id="GO:0000298">
    <property type="term" value="F:endopolyphosphatase activity"/>
    <property type="evidence" value="ECO:0007669"/>
    <property type="project" value="TreeGrafter"/>
</dbReference>
<dbReference type="InterPro" id="IPR050126">
    <property type="entry name" value="Ap4A_hydrolase"/>
</dbReference>
<dbReference type="GO" id="GO:0006798">
    <property type="term" value="P:polyphosphate catabolic process"/>
    <property type="evidence" value="ECO:0007669"/>
    <property type="project" value="TreeGrafter"/>
</dbReference>
<evidence type="ECO:0000313" key="3">
    <source>
        <dbReference type="EMBL" id="KAG9258607.1"/>
    </source>
</evidence>
<gene>
    <name evidence="3" type="ORF">F5Z01DRAFT_643733</name>
</gene>
<dbReference type="GO" id="GO:0016791">
    <property type="term" value="F:phosphatase activity"/>
    <property type="evidence" value="ECO:0007669"/>
    <property type="project" value="TreeGrafter"/>
</dbReference>
<dbReference type="Gene3D" id="3.60.21.10">
    <property type="match status" value="1"/>
</dbReference>
<feature type="compositionally biased region" description="Basic and acidic residues" evidence="1">
    <location>
        <begin position="261"/>
        <end position="276"/>
    </location>
</feature>
<dbReference type="InterPro" id="IPR004843">
    <property type="entry name" value="Calcineurin-like_PHP"/>
</dbReference>
<dbReference type="PANTHER" id="PTHR42850:SF4">
    <property type="entry name" value="ZINC-DEPENDENT ENDOPOLYPHOSPHATASE"/>
    <property type="match status" value="1"/>
</dbReference>
<dbReference type="GO" id="GO:0005737">
    <property type="term" value="C:cytoplasm"/>
    <property type="evidence" value="ECO:0007669"/>
    <property type="project" value="TreeGrafter"/>
</dbReference>
<reference evidence="3" key="1">
    <citation type="journal article" date="2021" name="IMA Fungus">
        <title>Genomic characterization of three marine fungi, including Emericellopsis atlantica sp. nov. with signatures of a generalist lifestyle and marine biomass degradation.</title>
        <authorList>
            <person name="Hagestad O.C."/>
            <person name="Hou L."/>
            <person name="Andersen J.H."/>
            <person name="Hansen E.H."/>
            <person name="Altermark B."/>
            <person name="Li C."/>
            <person name="Kuhnert E."/>
            <person name="Cox R.J."/>
            <person name="Crous P.W."/>
            <person name="Spatafora J.W."/>
            <person name="Lail K."/>
            <person name="Amirebrahimi M."/>
            <person name="Lipzen A."/>
            <person name="Pangilinan J."/>
            <person name="Andreopoulos W."/>
            <person name="Hayes R.D."/>
            <person name="Ng V."/>
            <person name="Grigoriev I.V."/>
            <person name="Jackson S.A."/>
            <person name="Sutton T.D.S."/>
            <person name="Dobson A.D.W."/>
            <person name="Rama T."/>
        </authorList>
    </citation>
    <scope>NUCLEOTIDE SEQUENCE</scope>
    <source>
        <strain evidence="3">TS7</strain>
    </source>
</reference>
<dbReference type="OrthoDB" id="10267127at2759"/>
<dbReference type="PANTHER" id="PTHR42850">
    <property type="entry name" value="METALLOPHOSPHOESTERASE"/>
    <property type="match status" value="1"/>
</dbReference>
<proteinExistence type="predicted"/>
<dbReference type="AlphaFoldDB" id="A0A9P7ZVF8"/>
<organism evidence="3 4">
    <name type="scientific">Emericellopsis atlantica</name>
    <dbReference type="NCBI Taxonomy" id="2614577"/>
    <lineage>
        <taxon>Eukaryota</taxon>
        <taxon>Fungi</taxon>
        <taxon>Dikarya</taxon>
        <taxon>Ascomycota</taxon>
        <taxon>Pezizomycotina</taxon>
        <taxon>Sordariomycetes</taxon>
        <taxon>Hypocreomycetidae</taxon>
        <taxon>Hypocreales</taxon>
        <taxon>Bionectriaceae</taxon>
        <taxon>Emericellopsis</taxon>
    </lineage>
</organism>
<dbReference type="GeneID" id="70293636"/>
<feature type="compositionally biased region" description="Acidic residues" evidence="1">
    <location>
        <begin position="277"/>
        <end position="296"/>
    </location>
</feature>
<feature type="region of interest" description="Disordered" evidence="1">
    <location>
        <begin position="261"/>
        <end position="296"/>
    </location>
</feature>
<evidence type="ECO:0000313" key="4">
    <source>
        <dbReference type="Proteomes" id="UP000887229"/>
    </source>
</evidence>
<dbReference type="CDD" id="cd00144">
    <property type="entry name" value="MPP_PPP_family"/>
    <property type="match status" value="1"/>
</dbReference>
<keyword evidence="4" id="KW-1185">Reference proteome</keyword>
<dbReference type="SUPFAM" id="SSF56300">
    <property type="entry name" value="Metallo-dependent phosphatases"/>
    <property type="match status" value="1"/>
</dbReference>
<dbReference type="Pfam" id="PF00149">
    <property type="entry name" value="Metallophos"/>
    <property type="match status" value="1"/>
</dbReference>
<dbReference type="EMBL" id="MU251243">
    <property type="protein sequence ID" value="KAG9258607.1"/>
    <property type="molecule type" value="Genomic_DNA"/>
</dbReference>
<sequence>MISHLSHRRILVLAATAFILFSVYLCATRLSVQSFERENMAHATQPTTQDDHLEEDKSPEIRLNKADLPMSYGQFNRPEFEGLKIIEALPEQYVPTPENGRRLIIIGDIHGMDTELQALLEEASYNGTNDHVIAVGDMINKGPDSSGVVSRLMSMNASAVRGNHEDRILLAHNAIEAQYGVSKDLETQLDQEPEGELRDLVLARHLSKDHIKWLSELPAILTVDQLGMYIVHAGLVPGVELEKQDPWAVMNMRTLSYPREEIRKKEGEAPRLNKREEEEEAEDAQSPPDDEDEDMDTSIIPFDRRIALPSAGHKGDRWTDAWNTHQRRLPRRLRRTVVYGHDAKTGYKESKYTFGLDSACVKGEALTALIVEAAPGGGFKHKTLQVRCRESEGTSEE</sequence>
<accession>A0A9P7ZVF8</accession>
<name>A0A9P7ZVF8_9HYPO</name>
<dbReference type="InterPro" id="IPR029052">
    <property type="entry name" value="Metallo-depent_PP-like"/>
</dbReference>
<evidence type="ECO:0000256" key="1">
    <source>
        <dbReference type="SAM" id="MobiDB-lite"/>
    </source>
</evidence>
<evidence type="ECO:0000259" key="2">
    <source>
        <dbReference type="Pfam" id="PF00149"/>
    </source>
</evidence>
<comment type="caution">
    <text evidence="3">The sequence shown here is derived from an EMBL/GenBank/DDBJ whole genome shotgun (WGS) entry which is preliminary data.</text>
</comment>
<protein>
    <submittedName>
        <fullName evidence="3">Metallo-dependent phosphatase-like protein</fullName>
    </submittedName>
</protein>
<dbReference type="Proteomes" id="UP000887229">
    <property type="component" value="Unassembled WGS sequence"/>
</dbReference>
<feature type="domain" description="Calcineurin-like phosphoesterase" evidence="2">
    <location>
        <begin position="102"/>
        <end position="269"/>
    </location>
</feature>
<dbReference type="RefSeq" id="XP_046122531.1">
    <property type="nucleotide sequence ID" value="XM_046262733.1"/>
</dbReference>